<keyword evidence="4" id="KW-0732">Signal</keyword>
<dbReference type="EMBL" id="CP002452">
    <property type="protein sequence ID" value="ADV46004.1"/>
    <property type="molecule type" value="Genomic_DNA"/>
</dbReference>
<evidence type="ECO:0000256" key="4">
    <source>
        <dbReference type="SAM" id="SignalP"/>
    </source>
</evidence>
<evidence type="ECO:0000256" key="2">
    <source>
        <dbReference type="ARBA" id="ARBA00022801"/>
    </source>
</evidence>
<keyword evidence="7" id="KW-1185">Reference proteome</keyword>
<accession>E6X1Z6</accession>
<dbReference type="STRING" id="749222.Nitsa_0737"/>
<sequence>MEKIHKQLLKRFFVLGMLLLGSLAFPSTFDWETEGWSPDGALSQNYTNVDDSGVNVSITVTGDTDKLQDSTPKLDDGGGSLSNDNLEFYADYDDTTQKITVTIKFSTPVKLSNLRFRDIDYADDGTYEFNDKIIVTAQDIDGNTVTPNDVQLGDYVQSNAAGEYESDENQDHNGGPDNTGAMVTLGFTDVYVSELTFVYTDGDINTDNPTGQAIWFDNFDFEALDTDGDGVVDVKDIDDDNDGILDVNERTPVVAQTVSNTDTGTIPDDGYPDNCLDRTFNVSDGDVIDDITILVKIEHSWRGDLVVQLISPFGTVIDLIRDEGGNAQNLSTNFSDAATESIGDDSDDQDLDHPVYRKPDQPLSTFNGEDPKGTWTLHMCDDASQDEGTFNEADLNISTSNNRDSDNDGILDSVDLDSDNDGIPDNVEAQSTGDYTATSGTDDDGDGLDDAYDQNTSSAPGSIGLVSPDTDDDGIPDYLDSDSDNDGYSDCEEGRNNPECDPNPAVEKNGLPEWLQVGDGYDNVSAGITDPDPDDGGNIQDEVTGNHEAAYREFLCGKNRTTLTHMQWKIISFSCDTGANSISDLLGGDDGLGEYGTDWVMYEQSGSDNYEINGTTHPNTDKRKLNAGDTVVPGKGYWIIADLGGTGNEKNITINETLDDINPTSVEDASAVGISDGNFSKVHEYLLPKNEVSDPDTVDYKKYMAGNPFPYAFHLANLYFKHNADGMTYHPMGDINNDDYINKIVYKHDSNETGPVTGYEAIDPSTPGFGGSIEPMEGFFIKIEKNQSDNYVNHFAYPLTYSND</sequence>
<feature type="compositionally biased region" description="Basic and acidic residues" evidence="3">
    <location>
        <begin position="351"/>
        <end position="360"/>
    </location>
</feature>
<evidence type="ECO:0000256" key="3">
    <source>
        <dbReference type="SAM" id="MobiDB-lite"/>
    </source>
</evidence>
<dbReference type="RefSeq" id="WP_013553698.1">
    <property type="nucleotide sequence ID" value="NC_014935.1"/>
</dbReference>
<feature type="chain" id="PRO_5003214791" evidence="4">
    <location>
        <begin position="27"/>
        <end position="804"/>
    </location>
</feature>
<dbReference type="InterPro" id="IPR002884">
    <property type="entry name" value="P_dom"/>
</dbReference>
<feature type="compositionally biased region" description="Low complexity" evidence="3">
    <location>
        <begin position="431"/>
        <end position="440"/>
    </location>
</feature>
<feature type="compositionally biased region" description="Acidic residues" evidence="3">
    <location>
        <begin position="469"/>
        <end position="491"/>
    </location>
</feature>
<dbReference type="OrthoDB" id="5477731at2"/>
<dbReference type="eggNOG" id="COG4935">
    <property type="taxonomic scope" value="Bacteria"/>
</dbReference>
<dbReference type="GO" id="GO:0006508">
    <property type="term" value="P:proteolysis"/>
    <property type="evidence" value="ECO:0007669"/>
    <property type="project" value="UniProtKB-KW"/>
</dbReference>
<feature type="region of interest" description="Disordered" evidence="3">
    <location>
        <begin position="337"/>
        <end position="379"/>
    </location>
</feature>
<evidence type="ECO:0000313" key="6">
    <source>
        <dbReference type="EMBL" id="ADV46004.1"/>
    </source>
</evidence>
<protein>
    <submittedName>
        <fullName evidence="6">Proprotein convertase P</fullName>
    </submittedName>
</protein>
<dbReference type="PROSITE" id="PS00018">
    <property type="entry name" value="EF_HAND_1"/>
    <property type="match status" value="1"/>
</dbReference>
<feature type="signal peptide" evidence="4">
    <location>
        <begin position="1"/>
        <end position="26"/>
    </location>
</feature>
<keyword evidence="2" id="KW-0378">Hydrolase</keyword>
<dbReference type="GO" id="GO:0004252">
    <property type="term" value="F:serine-type endopeptidase activity"/>
    <property type="evidence" value="ECO:0007669"/>
    <property type="project" value="InterPro"/>
</dbReference>
<evidence type="ECO:0000313" key="7">
    <source>
        <dbReference type="Proteomes" id="UP000008633"/>
    </source>
</evidence>
<dbReference type="HOGENOM" id="CLU_353705_0_0_7"/>
<dbReference type="SUPFAM" id="SSF49785">
    <property type="entry name" value="Galactose-binding domain-like"/>
    <property type="match status" value="1"/>
</dbReference>
<gene>
    <name evidence="6" type="ordered locus">Nitsa_0737</name>
</gene>
<dbReference type="Gene3D" id="2.60.120.260">
    <property type="entry name" value="Galactose-binding domain-like"/>
    <property type="match status" value="1"/>
</dbReference>
<dbReference type="InterPro" id="IPR008979">
    <property type="entry name" value="Galactose-bd-like_sf"/>
</dbReference>
<reference evidence="7" key="2">
    <citation type="submission" date="2011-01" db="EMBL/GenBank/DDBJ databases">
        <title>The complete genome of Nitratifractor salsuginis DSM 16511.</title>
        <authorList>
            <consortium name="US DOE Joint Genome Institute (JGI-PGF)"/>
            <person name="Lucas S."/>
            <person name="Copeland A."/>
            <person name="Lapidus A."/>
            <person name="Bruce D."/>
            <person name="Goodwin L."/>
            <person name="Pitluck S."/>
            <person name="Kyrpides N."/>
            <person name="Mavromatis K."/>
            <person name="Ivanova N."/>
            <person name="Mikhailova N."/>
            <person name="Zeytun A."/>
            <person name="Detter J.C."/>
            <person name="Tapia R."/>
            <person name="Han C."/>
            <person name="Land M."/>
            <person name="Hauser L."/>
            <person name="Markowitz V."/>
            <person name="Cheng J.-F."/>
            <person name="Hugenholtz P."/>
            <person name="Woyke T."/>
            <person name="Wu D."/>
            <person name="Tindall B."/>
            <person name="Schuetze A."/>
            <person name="Brambilla E."/>
            <person name="Klenk H.-P."/>
            <person name="Eisen J.A."/>
        </authorList>
    </citation>
    <scope>NUCLEOTIDE SEQUENCE [LARGE SCALE GENOMIC DNA]</scope>
    <source>
        <strain evidence="7">DSM 16511 / JCM 12458 / E9I37-1</strain>
    </source>
</reference>
<feature type="compositionally biased region" description="Acidic residues" evidence="3">
    <location>
        <begin position="441"/>
        <end position="452"/>
    </location>
</feature>
<reference evidence="6 7" key="1">
    <citation type="journal article" date="2011" name="Stand. Genomic Sci.">
        <title>Complete genome sequence of Nitratifractor salsuginis type strain (E9I37-1).</title>
        <authorList>
            <person name="Anderson I."/>
            <person name="Sikorski J."/>
            <person name="Zeytun A."/>
            <person name="Nolan M."/>
            <person name="Lapidus A."/>
            <person name="Lucas S."/>
            <person name="Hammon N."/>
            <person name="Deshpande S."/>
            <person name="Cheng J.F."/>
            <person name="Tapia R."/>
            <person name="Han C."/>
            <person name="Goodwin L."/>
            <person name="Pitluck S."/>
            <person name="Liolios K."/>
            <person name="Pagani I."/>
            <person name="Ivanova N."/>
            <person name="Huntemann M."/>
            <person name="Mavromatis K."/>
            <person name="Ovchinikova G."/>
            <person name="Pati A."/>
            <person name="Chen A."/>
            <person name="Palaniappan K."/>
            <person name="Land M."/>
            <person name="Hauser L."/>
            <person name="Brambilla E.M."/>
            <person name="Ngatchou-Djao O.D."/>
            <person name="Rohde M."/>
            <person name="Tindall B.J."/>
            <person name="Goker M."/>
            <person name="Detter J.C."/>
            <person name="Woyke T."/>
            <person name="Bristow J."/>
            <person name="Eisen J.A."/>
            <person name="Markowitz V."/>
            <person name="Hugenholtz P."/>
            <person name="Klenk H.P."/>
            <person name="Kyrpides N.C."/>
        </authorList>
    </citation>
    <scope>NUCLEOTIDE SEQUENCE [LARGE SCALE GENOMIC DNA]</scope>
    <source>
        <strain evidence="7">DSM 16511 / JCM 12458 / E9I37-1</strain>
    </source>
</reference>
<dbReference type="InterPro" id="IPR018247">
    <property type="entry name" value="EF_Hand_1_Ca_BS"/>
</dbReference>
<dbReference type="AlphaFoldDB" id="E6X1Z6"/>
<name>E6X1Z6_NITSE</name>
<feature type="region of interest" description="Disordered" evidence="3">
    <location>
        <begin position="395"/>
        <end position="508"/>
    </location>
</feature>
<dbReference type="Pfam" id="PF01483">
    <property type="entry name" value="P_proprotein"/>
    <property type="match status" value="1"/>
</dbReference>
<organism evidence="6 7">
    <name type="scientific">Nitratifractor salsuginis (strain DSM 16511 / JCM 12458 / E9I37-1)</name>
    <dbReference type="NCBI Taxonomy" id="749222"/>
    <lineage>
        <taxon>Bacteria</taxon>
        <taxon>Pseudomonadati</taxon>
        <taxon>Campylobacterota</taxon>
        <taxon>Epsilonproteobacteria</taxon>
        <taxon>Campylobacterales</taxon>
        <taxon>Sulfurovaceae</taxon>
        <taxon>Nitratifractor</taxon>
    </lineage>
</organism>
<evidence type="ECO:0000259" key="5">
    <source>
        <dbReference type="PROSITE" id="PS51829"/>
    </source>
</evidence>
<evidence type="ECO:0000256" key="1">
    <source>
        <dbReference type="ARBA" id="ARBA00022670"/>
    </source>
</evidence>
<keyword evidence="1" id="KW-0645">Protease</keyword>
<dbReference type="PROSITE" id="PS51829">
    <property type="entry name" value="P_HOMO_B"/>
    <property type="match status" value="1"/>
</dbReference>
<dbReference type="Proteomes" id="UP000008633">
    <property type="component" value="Chromosome"/>
</dbReference>
<dbReference type="KEGG" id="nsa:Nitsa_0737"/>
<proteinExistence type="predicted"/>
<feature type="domain" description="P/Homo B" evidence="5">
    <location>
        <begin position="253"/>
        <end position="404"/>
    </location>
</feature>